<sequence length="118" mass="13469">MSVSFWLMRVLPELVSIDDISEANILEIGTKSEIISIISELFPEVLSHEGYYYLPECRREDSSNSSIWGVWLGDDEPVKLIYIKPHVGMCDLTIIQDICQQLKCSIFDPQNGAFIFQP</sequence>
<keyword evidence="2" id="KW-1185">Reference proteome</keyword>
<gene>
    <name evidence="1" type="ORF">A6770_26170</name>
</gene>
<accession>A0A367QSU7</accession>
<name>A0A367QSU7_9NOSO</name>
<evidence type="ECO:0000313" key="1">
    <source>
        <dbReference type="EMBL" id="RCJ26791.1"/>
    </source>
</evidence>
<dbReference type="Proteomes" id="UP000252107">
    <property type="component" value="Unassembled WGS sequence"/>
</dbReference>
<dbReference type="AlphaFoldDB" id="A0A367QSU7"/>
<protein>
    <submittedName>
        <fullName evidence="1">Uncharacterized protein</fullName>
    </submittedName>
</protein>
<comment type="caution">
    <text evidence="1">The sequence shown here is derived from an EMBL/GenBank/DDBJ whole genome shotgun (WGS) entry which is preliminary data.</text>
</comment>
<proteinExistence type="predicted"/>
<reference evidence="1" key="1">
    <citation type="submission" date="2016-04" db="EMBL/GenBank/DDBJ databases">
        <authorList>
            <person name="Tabuchi Yagui T.R."/>
        </authorList>
    </citation>
    <scope>NUCLEOTIDE SEQUENCE [LARGE SCALE GENOMIC DNA]</scope>
    <source>
        <strain evidence="1">NIES-26</strain>
    </source>
</reference>
<dbReference type="EMBL" id="LXQD01000307">
    <property type="protein sequence ID" value="RCJ26791.1"/>
    <property type="molecule type" value="Genomic_DNA"/>
</dbReference>
<organism evidence="1 2">
    <name type="scientific">Nostoc minutum NIES-26</name>
    <dbReference type="NCBI Taxonomy" id="1844469"/>
    <lineage>
        <taxon>Bacteria</taxon>
        <taxon>Bacillati</taxon>
        <taxon>Cyanobacteriota</taxon>
        <taxon>Cyanophyceae</taxon>
        <taxon>Nostocales</taxon>
        <taxon>Nostocaceae</taxon>
        <taxon>Nostoc</taxon>
    </lineage>
</organism>
<evidence type="ECO:0000313" key="2">
    <source>
        <dbReference type="Proteomes" id="UP000252107"/>
    </source>
</evidence>